<comment type="caution">
    <text evidence="2">The sequence shown here is derived from an EMBL/GenBank/DDBJ whole genome shotgun (WGS) entry which is preliminary data.</text>
</comment>
<accession>A0AAW0LPW1</accession>
<dbReference type="InterPro" id="IPR024741">
    <property type="entry name" value="Condensin2_G2"/>
</dbReference>
<dbReference type="PANTHER" id="PTHR16199:SF4">
    <property type="entry name" value="CONDENSIN-2 COMPLEX SUBUNIT G2"/>
    <property type="match status" value="1"/>
</dbReference>
<proteinExistence type="predicted"/>
<evidence type="ECO:0000313" key="3">
    <source>
        <dbReference type="Proteomes" id="UP000237347"/>
    </source>
</evidence>
<dbReference type="SUPFAM" id="SSF48371">
    <property type="entry name" value="ARM repeat"/>
    <property type="match status" value="1"/>
</dbReference>
<reference evidence="2 3" key="1">
    <citation type="journal article" date="2018" name="Sci. Data">
        <title>The draft genome sequence of cork oak.</title>
        <authorList>
            <person name="Ramos A.M."/>
            <person name="Usie A."/>
            <person name="Barbosa P."/>
            <person name="Barros P.M."/>
            <person name="Capote T."/>
            <person name="Chaves I."/>
            <person name="Simoes F."/>
            <person name="Abreu I."/>
            <person name="Carrasquinho I."/>
            <person name="Faro C."/>
            <person name="Guimaraes J.B."/>
            <person name="Mendonca D."/>
            <person name="Nobrega F."/>
            <person name="Rodrigues L."/>
            <person name="Saibo N.J.M."/>
            <person name="Varela M.C."/>
            <person name="Egas C."/>
            <person name="Matos J."/>
            <person name="Miguel C.M."/>
            <person name="Oliveira M.M."/>
            <person name="Ricardo C.P."/>
            <person name="Goncalves S."/>
        </authorList>
    </citation>
    <scope>NUCLEOTIDE SEQUENCE [LARGE SCALE GENOMIC DNA]</scope>
    <source>
        <strain evidence="3">cv. HL8</strain>
    </source>
</reference>
<protein>
    <submittedName>
        <fullName evidence="2">Condensin-2 complex subunit g2</fullName>
    </submittedName>
</protein>
<feature type="compositionally biased region" description="Basic residues" evidence="1">
    <location>
        <begin position="85"/>
        <end position="97"/>
    </location>
</feature>
<name>A0AAW0LPW1_QUESU</name>
<feature type="compositionally biased region" description="Polar residues" evidence="1">
    <location>
        <begin position="834"/>
        <end position="845"/>
    </location>
</feature>
<dbReference type="PANTHER" id="PTHR16199">
    <property type="entry name" value="CONDENSIN-2 COMPLEX SUBUNIT G2"/>
    <property type="match status" value="1"/>
</dbReference>
<dbReference type="EMBL" id="PKMF04000064">
    <property type="protein sequence ID" value="KAK7853509.1"/>
    <property type="molecule type" value="Genomic_DNA"/>
</dbReference>
<feature type="compositionally biased region" description="Basic and acidic residues" evidence="1">
    <location>
        <begin position="98"/>
        <end position="111"/>
    </location>
</feature>
<feature type="region of interest" description="Disordered" evidence="1">
    <location>
        <begin position="68"/>
        <end position="111"/>
    </location>
</feature>
<dbReference type="GO" id="GO:0000070">
    <property type="term" value="P:mitotic sister chromatid segregation"/>
    <property type="evidence" value="ECO:0007669"/>
    <property type="project" value="TreeGrafter"/>
</dbReference>
<dbReference type="InterPro" id="IPR016024">
    <property type="entry name" value="ARM-type_fold"/>
</dbReference>
<dbReference type="AlphaFoldDB" id="A0AAW0LPW1"/>
<feature type="region of interest" description="Disordered" evidence="1">
    <location>
        <begin position="816"/>
        <end position="845"/>
    </location>
</feature>
<dbReference type="GO" id="GO:0000796">
    <property type="term" value="C:condensin complex"/>
    <property type="evidence" value="ECO:0007669"/>
    <property type="project" value="TreeGrafter"/>
</dbReference>
<evidence type="ECO:0000313" key="2">
    <source>
        <dbReference type="EMBL" id="KAK7853509.1"/>
    </source>
</evidence>
<dbReference type="InterPro" id="IPR011989">
    <property type="entry name" value="ARM-like"/>
</dbReference>
<evidence type="ECO:0000256" key="1">
    <source>
        <dbReference type="SAM" id="MobiDB-lite"/>
    </source>
</evidence>
<dbReference type="GO" id="GO:0005634">
    <property type="term" value="C:nucleus"/>
    <property type="evidence" value="ECO:0007669"/>
    <property type="project" value="InterPro"/>
</dbReference>
<sequence length="1092" mass="122256">MEKRLRSSLQSSAEEFLSLAQKQSLKSSKPILKSLIHKITPNSDLASSLPISLHRSISHSIESFQKLLQPNPRRSPNPSPSKSPPTKRPRRSSRHSKTPVEPEPNRHEVDVGKEKKNLLKDLEVLAHIAVLCVAHPKKAFSPSDLLPGVRALHDNLILFDSDSVLLSEIANLCEEWWKENLPGRETLISQSLPFLLSKSLTLKRKVDLHRVYSLREAFALFDYEDESIEDLKLLLIRCVIAPLYLKTDDGRRFLAFVFGLSNQLVKEMLAMIRSQIPFGRKSMLEAFGDILFRAWKAAEGDSKGELEDGFLQGLIDGAIHASSPALAASIRRVLGGFISQRTTEGVEKLLFRLTEPVIFRSLQVANSNVRQNALHLLLDMFPLEDPDSTKEVKDTLLDKQFFLLERLLADDCPDVRVVAVEGSCRILHLFWEIIPSASITKTITKIFDDMSHDICIEVRLSTLNGIIYLLGNPQSHEILKVLLPRLGHLMLDNAVSTRAAVADLLLLIRDIRNFQFHKVVGLDVLLSTLANDQPLVAQKITKLLIPSYFPSKVPVEEACSRCITLIKRSPMAGARFCEFAVSEGASLKSLMELVRVFISLILSPDKLDAYQMEGLLVAASYLCNSLASEPCYKRALNKLLDGEKVKFLFAAASTPCAQSSVIKIVSTISPDDAAGLFEECMGLVTNCSGISDNVERQAEVRSAHKLFLSCDGFDDMFEALTVRLQKTAYRCHIKFGTEIPKNSFSSTKRKKSMSSGKISAKWKCVGGKKAFDFEKDYSIALTVLEQTMYHMLNCTEKLLGAGDSGKYSKLPSVLGQANSKTASSHRRGNKEPQTDASSPSAHDSPNIEQKRVLIKVKMLTASLKFMVDAAMMGFLSHYYGQLLKFTSRYVQYIISALGQQSQDRFQFEEEDLKDIVLCVKSSFTYAAKLLNLVHRAVHFPSWLLSLARTELSEMSEVSPKKDDDGRVSESEDFLVFKKLLGMIVTSLKGNPNVLDAVGVIFLTGSLVGLERKDFGLALGLLHFVCMKLFSRDDKEWGDMMLASLQEIYPQIERELEENDEDGRQKLLSAKELLQPVWMYHIYETGRVTMVEE</sequence>
<dbReference type="Gene3D" id="1.25.10.10">
    <property type="entry name" value="Leucine-rich Repeat Variant"/>
    <property type="match status" value="1"/>
</dbReference>
<gene>
    <name evidence="2" type="primary">ncapg2</name>
    <name evidence="2" type="ORF">CFP56_035523</name>
</gene>
<dbReference type="Proteomes" id="UP000237347">
    <property type="component" value="Unassembled WGS sequence"/>
</dbReference>
<feature type="compositionally biased region" description="Pro residues" evidence="1">
    <location>
        <begin position="73"/>
        <end position="83"/>
    </location>
</feature>
<dbReference type="Pfam" id="PF12422">
    <property type="entry name" value="Condensin2nSMC"/>
    <property type="match status" value="1"/>
</dbReference>
<organism evidence="2 3">
    <name type="scientific">Quercus suber</name>
    <name type="common">Cork oak</name>
    <dbReference type="NCBI Taxonomy" id="58331"/>
    <lineage>
        <taxon>Eukaryota</taxon>
        <taxon>Viridiplantae</taxon>
        <taxon>Streptophyta</taxon>
        <taxon>Embryophyta</taxon>
        <taxon>Tracheophyta</taxon>
        <taxon>Spermatophyta</taxon>
        <taxon>Magnoliopsida</taxon>
        <taxon>eudicotyledons</taxon>
        <taxon>Gunneridae</taxon>
        <taxon>Pentapetalae</taxon>
        <taxon>rosids</taxon>
        <taxon>fabids</taxon>
        <taxon>Fagales</taxon>
        <taxon>Fagaceae</taxon>
        <taxon>Quercus</taxon>
    </lineage>
</organism>
<keyword evidence="3" id="KW-1185">Reference proteome</keyword>